<evidence type="ECO:0000256" key="1">
    <source>
        <dbReference type="SAM" id="Phobius"/>
    </source>
</evidence>
<dbReference type="AlphaFoldDB" id="A0A8T2Q805"/>
<reference evidence="2" key="1">
    <citation type="submission" date="2021-08" db="EMBL/GenBank/DDBJ databases">
        <title>WGS assembly of Ceratopteris richardii.</title>
        <authorList>
            <person name="Marchant D.B."/>
            <person name="Chen G."/>
            <person name="Jenkins J."/>
            <person name="Shu S."/>
            <person name="Leebens-Mack J."/>
            <person name="Grimwood J."/>
            <person name="Schmutz J."/>
            <person name="Soltis P."/>
            <person name="Soltis D."/>
            <person name="Chen Z.-H."/>
        </authorList>
    </citation>
    <scope>NUCLEOTIDE SEQUENCE</scope>
    <source>
        <strain evidence="2">Whitten #5841</strain>
        <tissue evidence="2">Leaf</tissue>
    </source>
</reference>
<feature type="transmembrane region" description="Helical" evidence="1">
    <location>
        <begin position="14"/>
        <end position="33"/>
    </location>
</feature>
<organism evidence="2 3">
    <name type="scientific">Ceratopteris richardii</name>
    <name type="common">Triangle waterfern</name>
    <dbReference type="NCBI Taxonomy" id="49495"/>
    <lineage>
        <taxon>Eukaryota</taxon>
        <taxon>Viridiplantae</taxon>
        <taxon>Streptophyta</taxon>
        <taxon>Embryophyta</taxon>
        <taxon>Tracheophyta</taxon>
        <taxon>Polypodiopsida</taxon>
        <taxon>Polypodiidae</taxon>
        <taxon>Polypodiales</taxon>
        <taxon>Pteridineae</taxon>
        <taxon>Pteridaceae</taxon>
        <taxon>Parkerioideae</taxon>
        <taxon>Ceratopteris</taxon>
    </lineage>
</organism>
<keyword evidence="1" id="KW-0472">Membrane</keyword>
<keyword evidence="3" id="KW-1185">Reference proteome</keyword>
<protein>
    <submittedName>
        <fullName evidence="2">Uncharacterized protein</fullName>
    </submittedName>
</protein>
<comment type="caution">
    <text evidence="2">The sequence shown here is derived from an EMBL/GenBank/DDBJ whole genome shotgun (WGS) entry which is preliminary data.</text>
</comment>
<evidence type="ECO:0000313" key="3">
    <source>
        <dbReference type="Proteomes" id="UP000825935"/>
    </source>
</evidence>
<keyword evidence="1" id="KW-1133">Transmembrane helix</keyword>
<sequence>MKIRLQCVNKDDKVNNFIVLLHSFILFTSSILFMRKLSVVRKSCLLLLVAKSNLLECSIFLDTNHSFHQKAACCFKEQSIFLKNALYALYHLFFDCPKSRVIWHHVTRVLRLTNQINWQQVMLGEAIGCSSRLWNAIRGETHWKIWRERCAVNFGQTPKEWFIQKSLFLLGKRISRVKRLPPFRHHCIYVLENNKLKPKWVPHEGDDNFIRLICDAL</sequence>
<gene>
    <name evidence="2" type="ORF">KP509_37G038200</name>
</gene>
<dbReference type="Proteomes" id="UP000825935">
    <property type="component" value="Chromosome 37"/>
</dbReference>
<keyword evidence="1" id="KW-0812">Transmembrane</keyword>
<evidence type="ECO:0000313" key="2">
    <source>
        <dbReference type="EMBL" id="KAH7279806.1"/>
    </source>
</evidence>
<accession>A0A8T2Q805</accession>
<dbReference type="EMBL" id="CM035442">
    <property type="protein sequence ID" value="KAH7279806.1"/>
    <property type="molecule type" value="Genomic_DNA"/>
</dbReference>
<name>A0A8T2Q805_CERRI</name>
<proteinExistence type="predicted"/>
<dbReference type="OrthoDB" id="1580622at2759"/>